<evidence type="ECO:0000313" key="2">
    <source>
        <dbReference type="EMBL" id="VDK45948.1"/>
    </source>
</evidence>
<feature type="compositionally biased region" description="Basic and acidic residues" evidence="1">
    <location>
        <begin position="62"/>
        <end position="72"/>
    </location>
</feature>
<evidence type="ECO:0000313" key="3">
    <source>
        <dbReference type="Proteomes" id="UP000267096"/>
    </source>
</evidence>
<sequence length="105" mass="11591">MYWNLATLPWTGIYRVTDITVPHAVIANCSTPHANPFRVQLNQIKKYVNIEDSVCTLPTIGEEERSKLRDANAEEQTNLPGSAHMQQPPDQSSAASQAGGSNPWD</sequence>
<dbReference type="Proteomes" id="UP000267096">
    <property type="component" value="Unassembled WGS sequence"/>
</dbReference>
<evidence type="ECO:0000256" key="1">
    <source>
        <dbReference type="SAM" id="MobiDB-lite"/>
    </source>
</evidence>
<name>A0A0M3JVW3_ANISI</name>
<keyword evidence="3" id="KW-1185">Reference proteome</keyword>
<evidence type="ECO:0000313" key="4">
    <source>
        <dbReference type="WBParaSite" id="ASIM_0001238101-mRNA-1"/>
    </source>
</evidence>
<dbReference type="EMBL" id="UYRR01031107">
    <property type="protein sequence ID" value="VDK45948.1"/>
    <property type="molecule type" value="Genomic_DNA"/>
</dbReference>
<feature type="compositionally biased region" description="Low complexity" evidence="1">
    <location>
        <begin position="86"/>
        <end position="105"/>
    </location>
</feature>
<reference evidence="4" key="1">
    <citation type="submission" date="2017-02" db="UniProtKB">
        <authorList>
            <consortium name="WormBaseParasite"/>
        </authorList>
    </citation>
    <scope>IDENTIFICATION</scope>
</reference>
<reference evidence="2 3" key="2">
    <citation type="submission" date="2018-11" db="EMBL/GenBank/DDBJ databases">
        <authorList>
            <consortium name="Pathogen Informatics"/>
        </authorList>
    </citation>
    <scope>NUCLEOTIDE SEQUENCE [LARGE SCALE GENOMIC DNA]</scope>
</reference>
<organism evidence="4">
    <name type="scientific">Anisakis simplex</name>
    <name type="common">Herring worm</name>
    <dbReference type="NCBI Taxonomy" id="6269"/>
    <lineage>
        <taxon>Eukaryota</taxon>
        <taxon>Metazoa</taxon>
        <taxon>Ecdysozoa</taxon>
        <taxon>Nematoda</taxon>
        <taxon>Chromadorea</taxon>
        <taxon>Rhabditida</taxon>
        <taxon>Spirurina</taxon>
        <taxon>Ascaridomorpha</taxon>
        <taxon>Ascaridoidea</taxon>
        <taxon>Anisakidae</taxon>
        <taxon>Anisakis</taxon>
        <taxon>Anisakis simplex complex</taxon>
    </lineage>
</organism>
<accession>A0A0M3JVW3</accession>
<dbReference type="WBParaSite" id="ASIM_0001238101-mRNA-1">
    <property type="protein sequence ID" value="ASIM_0001238101-mRNA-1"/>
    <property type="gene ID" value="ASIM_0001238101"/>
</dbReference>
<proteinExistence type="predicted"/>
<gene>
    <name evidence="2" type="ORF">ASIM_LOCUS11847</name>
</gene>
<protein>
    <submittedName>
        <fullName evidence="2 4">Uncharacterized protein</fullName>
    </submittedName>
</protein>
<dbReference type="AlphaFoldDB" id="A0A0M3JVW3"/>
<dbReference type="OrthoDB" id="5816542at2759"/>
<feature type="region of interest" description="Disordered" evidence="1">
    <location>
        <begin position="61"/>
        <end position="105"/>
    </location>
</feature>